<protein>
    <recommendedName>
        <fullName evidence="4">MSHA biogenesis protein MshK</fullName>
    </recommendedName>
</protein>
<feature type="chain" id="PRO_5003745254" description="MSHA biogenesis protein MshK" evidence="1">
    <location>
        <begin position="19"/>
        <end position="105"/>
    </location>
</feature>
<comment type="caution">
    <text evidence="2">The sequence shown here is derived from an EMBL/GenBank/DDBJ whole genome shotgun (WGS) entry which is preliminary data.</text>
</comment>
<keyword evidence="1" id="KW-0732">Signal</keyword>
<feature type="signal peptide" evidence="1">
    <location>
        <begin position="1"/>
        <end position="18"/>
    </location>
</feature>
<accession>J1QJF5</accession>
<sequence>MKAIFSFSLLLLALPLQADPTRPPATVQAQQQGAQSMAAPGPRLELIIETANGYQAMLNGNLVKAGDRFGHYRVQSITAERVVLVGDSGQLQLSINNKKIKTYEP</sequence>
<evidence type="ECO:0008006" key="4">
    <source>
        <dbReference type="Google" id="ProtNLM"/>
    </source>
</evidence>
<proteinExistence type="predicted"/>
<dbReference type="Proteomes" id="UP000012043">
    <property type="component" value="Unassembled WGS sequence"/>
</dbReference>
<dbReference type="AlphaFoldDB" id="J1QJF5"/>
<organism evidence="2 3">
    <name type="scientific">Alishewanella aestuarii B11</name>
    <dbReference type="NCBI Taxonomy" id="1197174"/>
    <lineage>
        <taxon>Bacteria</taxon>
        <taxon>Pseudomonadati</taxon>
        <taxon>Pseudomonadota</taxon>
        <taxon>Gammaproteobacteria</taxon>
        <taxon>Alteromonadales</taxon>
        <taxon>Alteromonadaceae</taxon>
        <taxon>Alishewanella</taxon>
    </lineage>
</organism>
<dbReference type="PATRIC" id="fig|1197174.4.peg.1403"/>
<dbReference type="EMBL" id="ALAB01000020">
    <property type="protein sequence ID" value="EJI85696.1"/>
    <property type="molecule type" value="Genomic_DNA"/>
</dbReference>
<reference evidence="2 3" key="1">
    <citation type="journal article" date="2012" name="J. Bacteriol.">
        <title>Genome Sequence of Pectin-Degrading Alishewanella aestuarii Strain B11T, Isolated from Tidal Flat Sediment.</title>
        <authorList>
            <person name="Jung J."/>
            <person name="Choi S."/>
            <person name="Chun J."/>
            <person name="Park W."/>
        </authorList>
    </citation>
    <scope>NUCLEOTIDE SEQUENCE [LARGE SCALE GENOMIC DNA]</scope>
    <source>
        <strain evidence="2 3">B11</strain>
    </source>
</reference>
<evidence type="ECO:0000313" key="3">
    <source>
        <dbReference type="Proteomes" id="UP000012043"/>
    </source>
</evidence>
<evidence type="ECO:0000256" key="1">
    <source>
        <dbReference type="SAM" id="SignalP"/>
    </source>
</evidence>
<gene>
    <name evidence="2" type="ORF">AEST_14340</name>
</gene>
<dbReference type="RefSeq" id="WP_008608053.1">
    <property type="nucleotide sequence ID" value="NZ_ALAB01000020.1"/>
</dbReference>
<evidence type="ECO:0000313" key="2">
    <source>
        <dbReference type="EMBL" id="EJI85696.1"/>
    </source>
</evidence>
<keyword evidence="3" id="KW-1185">Reference proteome</keyword>
<name>J1QJF5_9ALTE</name>